<dbReference type="Proteomes" id="UP000094147">
    <property type="component" value="Chromosome"/>
</dbReference>
<organism evidence="1 2">
    <name type="scientific">Kangiella sediminilitoris</name>
    <dbReference type="NCBI Taxonomy" id="1144748"/>
    <lineage>
        <taxon>Bacteria</taxon>
        <taxon>Pseudomonadati</taxon>
        <taxon>Pseudomonadota</taxon>
        <taxon>Gammaproteobacteria</taxon>
        <taxon>Kangiellales</taxon>
        <taxon>Kangiellaceae</taxon>
        <taxon>Kangiella</taxon>
    </lineage>
</organism>
<reference evidence="2" key="1">
    <citation type="submission" date="2015-08" db="EMBL/GenBank/DDBJ databases">
        <authorList>
            <person name="Kim K.M."/>
        </authorList>
    </citation>
    <scope>NUCLEOTIDE SEQUENCE [LARGE SCALE GENOMIC DNA]</scope>
    <source>
        <strain evidence="2">KCTC 23892</strain>
    </source>
</reference>
<gene>
    <name evidence="1" type="ORF">KS2013_2130</name>
</gene>
<dbReference type="KEGG" id="ksd:KS2013_2130"/>
<proteinExistence type="predicted"/>
<accession>A0A1B3BDH8</accession>
<name>A0A1B3BDH8_9GAMM</name>
<keyword evidence="2" id="KW-1185">Reference proteome</keyword>
<evidence type="ECO:0000313" key="1">
    <source>
        <dbReference type="EMBL" id="AOE50835.1"/>
    </source>
</evidence>
<dbReference type="STRING" id="1144748.KS2013_2130"/>
<protein>
    <submittedName>
        <fullName evidence="1">Uncharacterized protein</fullName>
    </submittedName>
</protein>
<dbReference type="AlphaFoldDB" id="A0A1B3BDH8"/>
<sequence>MKSGDKVLETAGILVPKVCILGVTITLINKTTEYS</sequence>
<evidence type="ECO:0000313" key="2">
    <source>
        <dbReference type="Proteomes" id="UP000094147"/>
    </source>
</evidence>
<dbReference type="EMBL" id="CP012418">
    <property type="protein sequence ID" value="AOE50835.1"/>
    <property type="molecule type" value="Genomic_DNA"/>
</dbReference>